<dbReference type="InterPro" id="IPR050564">
    <property type="entry name" value="F420-G6PD/mer"/>
</dbReference>
<feature type="domain" description="Luciferase-like" evidence="2">
    <location>
        <begin position="10"/>
        <end position="258"/>
    </location>
</feature>
<dbReference type="InterPro" id="IPR019922">
    <property type="entry name" value="Lucif-like_OxRdatse_MSMEG_4141"/>
</dbReference>
<evidence type="ECO:0000259" key="2">
    <source>
        <dbReference type="Pfam" id="PF00296"/>
    </source>
</evidence>
<reference evidence="3" key="1">
    <citation type="submission" date="2018-06" db="EMBL/GenBank/DDBJ databases">
        <authorList>
            <person name="Zhirakovskaya E."/>
        </authorList>
    </citation>
    <scope>NUCLEOTIDE SEQUENCE</scope>
</reference>
<accession>A0A3B0SET1</accession>
<evidence type="ECO:0000256" key="1">
    <source>
        <dbReference type="ARBA" id="ARBA00023002"/>
    </source>
</evidence>
<dbReference type="CDD" id="cd01097">
    <property type="entry name" value="Tetrahydromethanopterin_reductase"/>
    <property type="match status" value="1"/>
</dbReference>
<dbReference type="SUPFAM" id="SSF51679">
    <property type="entry name" value="Bacterial luciferase-like"/>
    <property type="match status" value="1"/>
</dbReference>
<dbReference type="PANTHER" id="PTHR43244">
    <property type="match status" value="1"/>
</dbReference>
<feature type="non-terminal residue" evidence="3">
    <location>
        <position position="1"/>
    </location>
</feature>
<dbReference type="AlphaFoldDB" id="A0A3B0SET1"/>
<dbReference type="GO" id="GO:0016705">
    <property type="term" value="F:oxidoreductase activity, acting on paired donors, with incorporation or reduction of molecular oxygen"/>
    <property type="evidence" value="ECO:0007669"/>
    <property type="project" value="InterPro"/>
</dbReference>
<dbReference type="NCBIfam" id="TIGR03620">
    <property type="entry name" value="F420_MSMEG_4141"/>
    <property type="match status" value="1"/>
</dbReference>
<dbReference type="InterPro" id="IPR036661">
    <property type="entry name" value="Luciferase-like_sf"/>
</dbReference>
<dbReference type="Pfam" id="PF00296">
    <property type="entry name" value="Bac_luciferase"/>
    <property type="match status" value="1"/>
</dbReference>
<dbReference type="EMBL" id="UOEI01000343">
    <property type="protein sequence ID" value="VAW02840.1"/>
    <property type="molecule type" value="Genomic_DNA"/>
</dbReference>
<organism evidence="3">
    <name type="scientific">hydrothermal vent metagenome</name>
    <dbReference type="NCBI Taxonomy" id="652676"/>
    <lineage>
        <taxon>unclassified sequences</taxon>
        <taxon>metagenomes</taxon>
        <taxon>ecological metagenomes</taxon>
    </lineage>
</organism>
<protein>
    <submittedName>
        <fullName evidence="3">Coenzyme F420-dependent N5,N10-methylene tetrahydromethanopterin reductase and related flavin-dependent oxidoreductases</fullName>
    </submittedName>
</protein>
<dbReference type="Gene3D" id="3.20.20.30">
    <property type="entry name" value="Luciferase-like domain"/>
    <property type="match status" value="1"/>
</dbReference>
<dbReference type="InterPro" id="IPR011251">
    <property type="entry name" value="Luciferase-like_dom"/>
</dbReference>
<name>A0A3B0SET1_9ZZZZ</name>
<keyword evidence="1" id="KW-0560">Oxidoreductase</keyword>
<sequence length="286" mass="31151">LWTFLLDGHPASRVRDLVQEIEDMGWPTLWRPESVGRDVLIAAADMLAATSRLIVASGIAQIYARHPVTTAAAQKTLAEAYDGRFLLGLGVAHAVSVEKVRKLEYLTPYSDMVAYLEAMAEAPYGAPEPTEKPTTVLAALGPKMLKLSAEAADGAHPYFTPPSHTATAREILGEGPLLAPEQMVVIDTDLDRARDTARATMARYLRLPNYTNNLLRCGFTQADIDDVSDRLVDGIVACGDIDVTVDRVQQHLDAGADHVCIQVLAPDNDLDTTVRHWHTLAEAFTL</sequence>
<gene>
    <name evidence="3" type="ORF">MNBD_ACTINO01-2067</name>
</gene>
<dbReference type="PANTHER" id="PTHR43244:SF1">
    <property type="entry name" value="5,10-METHYLENETETRAHYDROMETHANOPTERIN REDUCTASE"/>
    <property type="match status" value="1"/>
</dbReference>
<evidence type="ECO:0000313" key="3">
    <source>
        <dbReference type="EMBL" id="VAW02840.1"/>
    </source>
</evidence>
<proteinExistence type="predicted"/>